<protein>
    <submittedName>
        <fullName evidence="1">Uncharacterized protein</fullName>
    </submittedName>
</protein>
<accession>A0ABQ9J1F4</accession>
<dbReference type="Proteomes" id="UP001162164">
    <property type="component" value="Unassembled WGS sequence"/>
</dbReference>
<reference evidence="1" key="1">
    <citation type="journal article" date="2023" name="Insect Mol. Biol.">
        <title>Genome sequencing provides insights into the evolution of gene families encoding plant cell wall-degrading enzymes in longhorned beetles.</title>
        <authorList>
            <person name="Shin N.R."/>
            <person name="Okamura Y."/>
            <person name="Kirsch R."/>
            <person name="Pauchet Y."/>
        </authorList>
    </citation>
    <scope>NUCLEOTIDE SEQUENCE</scope>
    <source>
        <strain evidence="1">MMC_N1</strain>
    </source>
</reference>
<evidence type="ECO:0000313" key="2">
    <source>
        <dbReference type="Proteomes" id="UP001162164"/>
    </source>
</evidence>
<feature type="non-terminal residue" evidence="1">
    <location>
        <position position="111"/>
    </location>
</feature>
<sequence>MYWCIRLYTYKDSVTRWRRARIIGIEKNFCLLNVQVVGDSQLMIRNIVCRCRRDGQHGYDSLLVGNSGYGIKKYLKKHLLHPQIPALGIKLNVDKEKAVAVATAVLIILLV</sequence>
<dbReference type="EMBL" id="JAPWTJ010001642">
    <property type="protein sequence ID" value="KAJ8970321.1"/>
    <property type="molecule type" value="Genomic_DNA"/>
</dbReference>
<name>A0ABQ9J1F4_9CUCU</name>
<keyword evidence="2" id="KW-1185">Reference proteome</keyword>
<gene>
    <name evidence="1" type="ORF">NQ317_017558</name>
</gene>
<comment type="caution">
    <text evidence="1">The sequence shown here is derived from an EMBL/GenBank/DDBJ whole genome shotgun (WGS) entry which is preliminary data.</text>
</comment>
<proteinExistence type="predicted"/>
<organism evidence="1 2">
    <name type="scientific">Molorchus minor</name>
    <dbReference type="NCBI Taxonomy" id="1323400"/>
    <lineage>
        <taxon>Eukaryota</taxon>
        <taxon>Metazoa</taxon>
        <taxon>Ecdysozoa</taxon>
        <taxon>Arthropoda</taxon>
        <taxon>Hexapoda</taxon>
        <taxon>Insecta</taxon>
        <taxon>Pterygota</taxon>
        <taxon>Neoptera</taxon>
        <taxon>Endopterygota</taxon>
        <taxon>Coleoptera</taxon>
        <taxon>Polyphaga</taxon>
        <taxon>Cucujiformia</taxon>
        <taxon>Chrysomeloidea</taxon>
        <taxon>Cerambycidae</taxon>
        <taxon>Lamiinae</taxon>
        <taxon>Monochamini</taxon>
        <taxon>Molorchus</taxon>
    </lineage>
</organism>
<evidence type="ECO:0000313" key="1">
    <source>
        <dbReference type="EMBL" id="KAJ8970321.1"/>
    </source>
</evidence>